<proteinExistence type="predicted"/>
<dbReference type="AlphaFoldDB" id="A0A9W7L2Y3"/>
<name>A0A9W7L2Y3_9STRA</name>
<dbReference type="Proteomes" id="UP001165082">
    <property type="component" value="Unassembled WGS sequence"/>
</dbReference>
<dbReference type="EMBL" id="BRXZ01008183">
    <property type="protein sequence ID" value="GMI22776.1"/>
    <property type="molecule type" value="Genomic_DNA"/>
</dbReference>
<keyword evidence="2" id="KW-1185">Reference proteome</keyword>
<evidence type="ECO:0000313" key="1">
    <source>
        <dbReference type="EMBL" id="GMI22776.1"/>
    </source>
</evidence>
<gene>
    <name evidence="1" type="ORF">TrRE_jg3683</name>
</gene>
<accession>A0A9W7L2Y3</accession>
<protein>
    <submittedName>
        <fullName evidence="1">Uncharacterized protein</fullName>
    </submittedName>
</protein>
<sequence length="188" mass="21505">MKTDFIVGKKKNELTLKVAKGMLREEEVVGFVYDLLIDMKGAGEGEEEEEEEELRKTDIMDGLKKAVDMHERGETMEGAMGAGQFGEIGKEERGKDGLMMLMVNRCESLRRVVMDGRFTKLFMNADENLEPKVEREVEMELNEETGEMEVVEQDDEEDWYPRSWSMCTGGKGTRCRRCKERLEGLVGS</sequence>
<organism evidence="1 2">
    <name type="scientific">Triparma retinervis</name>
    <dbReference type="NCBI Taxonomy" id="2557542"/>
    <lineage>
        <taxon>Eukaryota</taxon>
        <taxon>Sar</taxon>
        <taxon>Stramenopiles</taxon>
        <taxon>Ochrophyta</taxon>
        <taxon>Bolidophyceae</taxon>
        <taxon>Parmales</taxon>
        <taxon>Triparmaceae</taxon>
        <taxon>Triparma</taxon>
    </lineage>
</organism>
<reference evidence="1" key="1">
    <citation type="submission" date="2022-07" db="EMBL/GenBank/DDBJ databases">
        <title>Genome analysis of Parmales, a sister group of diatoms, reveals the evolutionary specialization of diatoms from phago-mixotrophs to photoautotrophs.</title>
        <authorList>
            <person name="Ban H."/>
            <person name="Sato S."/>
            <person name="Yoshikawa S."/>
            <person name="Kazumasa Y."/>
            <person name="Nakamura Y."/>
            <person name="Ichinomiya M."/>
            <person name="Saitoh K."/>
            <person name="Sato N."/>
            <person name="Blanc-Mathieu R."/>
            <person name="Endo H."/>
            <person name="Kuwata A."/>
            <person name="Ogata H."/>
        </authorList>
    </citation>
    <scope>NUCLEOTIDE SEQUENCE</scope>
</reference>
<comment type="caution">
    <text evidence="1">The sequence shown here is derived from an EMBL/GenBank/DDBJ whole genome shotgun (WGS) entry which is preliminary data.</text>
</comment>
<evidence type="ECO:0000313" key="2">
    <source>
        <dbReference type="Proteomes" id="UP001165082"/>
    </source>
</evidence>